<evidence type="ECO:0000256" key="6">
    <source>
        <dbReference type="ARBA" id="ARBA00022946"/>
    </source>
</evidence>
<dbReference type="Proteomes" id="UP000013827">
    <property type="component" value="Unassembled WGS sequence"/>
</dbReference>
<keyword evidence="15" id="KW-1185">Reference proteome</keyword>
<keyword evidence="5" id="KW-0521">NADP</keyword>
<reference evidence="14" key="2">
    <citation type="submission" date="2024-10" db="UniProtKB">
        <authorList>
            <consortium name="EnsemblProtists"/>
        </authorList>
    </citation>
    <scope>IDENTIFICATION</scope>
</reference>
<feature type="chain" id="PRO_5044053623" description="Divinyl chlorophyllide a 8-vinyl-reductase, chloroplastic" evidence="12">
    <location>
        <begin position="19"/>
        <end position="404"/>
    </location>
</feature>
<dbReference type="InterPro" id="IPR016040">
    <property type="entry name" value="NAD(P)-bd_dom"/>
</dbReference>
<dbReference type="GO" id="GO:0033728">
    <property type="term" value="F:3,8-divinyl protochlorophyllide a 8-vinyl-reductase (NADPH) activity"/>
    <property type="evidence" value="ECO:0007669"/>
    <property type="project" value="UniProtKB-EC"/>
</dbReference>
<evidence type="ECO:0000256" key="11">
    <source>
        <dbReference type="ARBA" id="ARBA00049498"/>
    </source>
</evidence>
<evidence type="ECO:0000256" key="5">
    <source>
        <dbReference type="ARBA" id="ARBA00022857"/>
    </source>
</evidence>
<dbReference type="PANTHER" id="PTHR47378">
    <property type="entry name" value="DIVINYL CHLOROPHYLLIDE A 8-VINYL-REDUCTASE, CHLOROPLASTIC"/>
    <property type="match status" value="1"/>
</dbReference>
<dbReference type="GO" id="GO:0009507">
    <property type="term" value="C:chloroplast"/>
    <property type="evidence" value="ECO:0007669"/>
    <property type="project" value="UniProtKB-SubCell"/>
</dbReference>
<protein>
    <recommendedName>
        <fullName evidence="10">Divinyl chlorophyllide a 8-vinyl-reductase, chloroplastic</fullName>
        <ecNumber evidence="9">1.3.1.75</ecNumber>
    </recommendedName>
</protein>
<sequence length="404" mass="43076">MRFLGSLFFSFAAGVRIASPPLFAATAVACRRRALPRAVEAVPGESCTGEKVVVVGATGYIGKAVVRESVRRGYATTAVVRDAAKAAGEPKFEGARIATADVCDPPALGAAGSPFEKGAVDVVISCLASRSGSKKDSFAIDYQATLNCLDAARAAGARHFVLLSAFCVKSAERKDPYALQFQYAKMEFEAKLREQTEMTYSIVRPTAFFKSVSGQLEVVNSGAPFVYFDLGEGRCATCNPISEADLAAALVDTVADKSKENALWNLGGPDDGLSMKQQGEMVAEVLGKEEAKLLAVPIGLFDVIIGGLQGGADLALRASRFDAWPEGAPEWLVKGLASGLAGLAQSLEDSAEFGRIGRYYAVEDMLTTDPADKYGRTTLRQHYERIAVEGQEYDPYTTMFAPNK</sequence>
<dbReference type="eggNOG" id="KOG1203">
    <property type="taxonomic scope" value="Eukaryota"/>
</dbReference>
<dbReference type="KEGG" id="ehx:EMIHUDRAFT_464355"/>
<evidence type="ECO:0000313" key="15">
    <source>
        <dbReference type="Proteomes" id="UP000013827"/>
    </source>
</evidence>
<dbReference type="Gene3D" id="3.40.50.720">
    <property type="entry name" value="NAD(P)-binding Rossmann-like Domain"/>
    <property type="match status" value="1"/>
</dbReference>
<feature type="domain" description="NAD(P)-binding" evidence="13">
    <location>
        <begin position="56"/>
        <end position="256"/>
    </location>
</feature>
<dbReference type="AlphaFoldDB" id="A0A0D3K587"/>
<dbReference type="STRING" id="2903.R1D7A7"/>
<dbReference type="GO" id="GO:0015995">
    <property type="term" value="P:chlorophyll biosynthetic process"/>
    <property type="evidence" value="ECO:0007669"/>
    <property type="project" value="UniProtKB-KW"/>
</dbReference>
<keyword evidence="3" id="KW-0150">Chloroplast</keyword>
<dbReference type="HOGENOM" id="CLU_043999_0_0_1"/>
<evidence type="ECO:0000313" key="14">
    <source>
        <dbReference type="EnsemblProtists" id="EOD30922"/>
    </source>
</evidence>
<dbReference type="RefSeq" id="XP_005768361.1">
    <property type="nucleotide sequence ID" value="XM_005768304.1"/>
</dbReference>
<reference evidence="15" key="1">
    <citation type="journal article" date="2013" name="Nature">
        <title>Pan genome of the phytoplankton Emiliania underpins its global distribution.</title>
        <authorList>
            <person name="Read B.A."/>
            <person name="Kegel J."/>
            <person name="Klute M.J."/>
            <person name="Kuo A."/>
            <person name="Lefebvre S.C."/>
            <person name="Maumus F."/>
            <person name="Mayer C."/>
            <person name="Miller J."/>
            <person name="Monier A."/>
            <person name="Salamov A."/>
            <person name="Young J."/>
            <person name="Aguilar M."/>
            <person name="Claverie J.M."/>
            <person name="Frickenhaus S."/>
            <person name="Gonzalez K."/>
            <person name="Herman E.K."/>
            <person name="Lin Y.C."/>
            <person name="Napier J."/>
            <person name="Ogata H."/>
            <person name="Sarno A.F."/>
            <person name="Shmutz J."/>
            <person name="Schroeder D."/>
            <person name="de Vargas C."/>
            <person name="Verret F."/>
            <person name="von Dassow P."/>
            <person name="Valentin K."/>
            <person name="Van de Peer Y."/>
            <person name="Wheeler G."/>
            <person name="Dacks J.B."/>
            <person name="Delwiche C.F."/>
            <person name="Dyhrman S.T."/>
            <person name="Glockner G."/>
            <person name="John U."/>
            <person name="Richards T."/>
            <person name="Worden A.Z."/>
            <person name="Zhang X."/>
            <person name="Grigoriev I.V."/>
            <person name="Allen A.E."/>
            <person name="Bidle K."/>
            <person name="Borodovsky M."/>
            <person name="Bowler C."/>
            <person name="Brownlee C."/>
            <person name="Cock J.M."/>
            <person name="Elias M."/>
            <person name="Gladyshev V.N."/>
            <person name="Groth M."/>
            <person name="Guda C."/>
            <person name="Hadaegh A."/>
            <person name="Iglesias-Rodriguez M.D."/>
            <person name="Jenkins J."/>
            <person name="Jones B.M."/>
            <person name="Lawson T."/>
            <person name="Leese F."/>
            <person name="Lindquist E."/>
            <person name="Lobanov A."/>
            <person name="Lomsadze A."/>
            <person name="Malik S.B."/>
            <person name="Marsh M.E."/>
            <person name="Mackinder L."/>
            <person name="Mock T."/>
            <person name="Mueller-Roeber B."/>
            <person name="Pagarete A."/>
            <person name="Parker M."/>
            <person name="Probert I."/>
            <person name="Quesneville H."/>
            <person name="Raines C."/>
            <person name="Rensing S.A."/>
            <person name="Riano-Pachon D.M."/>
            <person name="Richier S."/>
            <person name="Rokitta S."/>
            <person name="Shiraiwa Y."/>
            <person name="Soanes D.M."/>
            <person name="van der Giezen M."/>
            <person name="Wahlund T.M."/>
            <person name="Williams B."/>
            <person name="Wilson W."/>
            <person name="Wolfe G."/>
            <person name="Wurch L.L."/>
        </authorList>
    </citation>
    <scope>NUCLEOTIDE SEQUENCE</scope>
</reference>
<accession>A0A0D3K587</accession>
<dbReference type="RefSeq" id="XP_005783351.1">
    <property type="nucleotide sequence ID" value="XM_005783294.1"/>
</dbReference>
<comment type="pathway">
    <text evidence="2">Porphyrin-containing compound metabolism; chlorophyll biosynthesis.</text>
</comment>
<dbReference type="EnsemblProtists" id="EOD15932">
    <property type="protein sequence ID" value="EOD15932"/>
    <property type="gene ID" value="EMIHUDRAFT_464355"/>
</dbReference>
<evidence type="ECO:0000256" key="8">
    <source>
        <dbReference type="ARBA" id="ARBA00023171"/>
    </source>
</evidence>
<dbReference type="UniPathway" id="UPA00668"/>
<evidence type="ECO:0000256" key="9">
    <source>
        <dbReference type="ARBA" id="ARBA00024059"/>
    </source>
</evidence>
<dbReference type="KEGG" id="ehx:EMIHUDRAFT_426672"/>
<name>A0A0D3K587_EMIH1</name>
<organism evidence="14 15">
    <name type="scientific">Emiliania huxleyi (strain CCMP1516)</name>
    <dbReference type="NCBI Taxonomy" id="280463"/>
    <lineage>
        <taxon>Eukaryota</taxon>
        <taxon>Haptista</taxon>
        <taxon>Haptophyta</taxon>
        <taxon>Prymnesiophyceae</taxon>
        <taxon>Isochrysidales</taxon>
        <taxon>Noelaerhabdaceae</taxon>
        <taxon>Emiliania</taxon>
    </lineage>
</organism>
<dbReference type="CDD" id="cd05243">
    <property type="entry name" value="SDR_a5"/>
    <property type="match status" value="1"/>
</dbReference>
<dbReference type="EnsemblProtists" id="EOD30922">
    <property type="protein sequence ID" value="EOD30922"/>
    <property type="gene ID" value="EMIHUDRAFT_426672"/>
</dbReference>
<evidence type="ECO:0000256" key="2">
    <source>
        <dbReference type="ARBA" id="ARBA00005173"/>
    </source>
</evidence>
<evidence type="ECO:0000256" key="7">
    <source>
        <dbReference type="ARBA" id="ARBA00023002"/>
    </source>
</evidence>
<dbReference type="OMA" id="ASFIVDC"/>
<keyword evidence="6" id="KW-0809">Transit peptide</keyword>
<proteinExistence type="predicted"/>
<dbReference type="InterPro" id="IPR036291">
    <property type="entry name" value="NAD(P)-bd_dom_sf"/>
</dbReference>
<dbReference type="PROSITE" id="PS51257">
    <property type="entry name" value="PROKAR_LIPOPROTEIN"/>
    <property type="match status" value="1"/>
</dbReference>
<dbReference type="Pfam" id="PF13460">
    <property type="entry name" value="NAD_binding_10"/>
    <property type="match status" value="1"/>
</dbReference>
<comment type="catalytic activity">
    <reaction evidence="11">
        <text>protochlorophyllide a + NADP(+) = 3,8-divinyl protochlorophyllide a + NADPH + H(+)</text>
        <dbReference type="Rhea" id="RHEA:48884"/>
        <dbReference type="ChEBI" id="CHEBI:15378"/>
        <dbReference type="ChEBI" id="CHEBI:57783"/>
        <dbReference type="ChEBI" id="CHEBI:58349"/>
        <dbReference type="ChEBI" id="CHEBI:58632"/>
        <dbReference type="ChEBI" id="CHEBI:83350"/>
        <dbReference type="EC" id="1.3.1.75"/>
    </reaction>
</comment>
<dbReference type="GeneID" id="17262186"/>
<dbReference type="PaxDb" id="2903-EOD15932"/>
<feature type="signal peptide" evidence="12">
    <location>
        <begin position="1"/>
        <end position="18"/>
    </location>
</feature>
<dbReference type="GeneID" id="17276194"/>
<comment type="subcellular location">
    <subcellularLocation>
        <location evidence="1">Plastid</location>
        <location evidence="1">Chloroplast</location>
    </subcellularLocation>
</comment>
<keyword evidence="4" id="KW-0934">Plastid</keyword>
<keyword evidence="8" id="KW-0149">Chlorophyll biosynthesis</keyword>
<dbReference type="EC" id="1.3.1.75" evidence="9"/>
<keyword evidence="12" id="KW-0732">Signal</keyword>
<dbReference type="InterPro" id="IPR044201">
    <property type="entry name" value="DVR-like"/>
</dbReference>
<evidence type="ECO:0000256" key="3">
    <source>
        <dbReference type="ARBA" id="ARBA00022528"/>
    </source>
</evidence>
<dbReference type="SUPFAM" id="SSF51735">
    <property type="entry name" value="NAD(P)-binding Rossmann-fold domains"/>
    <property type="match status" value="1"/>
</dbReference>
<keyword evidence="7" id="KW-0560">Oxidoreductase</keyword>
<evidence type="ECO:0000256" key="1">
    <source>
        <dbReference type="ARBA" id="ARBA00004229"/>
    </source>
</evidence>
<evidence type="ECO:0000256" key="10">
    <source>
        <dbReference type="ARBA" id="ARBA00024089"/>
    </source>
</evidence>
<evidence type="ECO:0000256" key="4">
    <source>
        <dbReference type="ARBA" id="ARBA00022640"/>
    </source>
</evidence>
<dbReference type="PANTHER" id="PTHR47378:SF1">
    <property type="entry name" value="DIVINYL CHLOROPHYLLIDE A 8-VINYL-REDUCTASE, CHLOROPLASTIC"/>
    <property type="match status" value="1"/>
</dbReference>
<evidence type="ECO:0000256" key="12">
    <source>
        <dbReference type="SAM" id="SignalP"/>
    </source>
</evidence>
<evidence type="ECO:0000259" key="13">
    <source>
        <dbReference type="Pfam" id="PF13460"/>
    </source>
</evidence>